<reference evidence="1 2" key="1">
    <citation type="submission" date="2014-04" db="EMBL/GenBank/DDBJ databases">
        <title>Evolutionary Origins and Diversification of the Mycorrhizal Mutualists.</title>
        <authorList>
            <consortium name="DOE Joint Genome Institute"/>
            <consortium name="Mycorrhizal Genomics Consortium"/>
            <person name="Kohler A."/>
            <person name="Kuo A."/>
            <person name="Nagy L.G."/>
            <person name="Floudas D."/>
            <person name="Copeland A."/>
            <person name="Barry K.W."/>
            <person name="Cichocki N."/>
            <person name="Veneault-Fourrey C."/>
            <person name="LaButti K."/>
            <person name="Lindquist E.A."/>
            <person name="Lipzen A."/>
            <person name="Lundell T."/>
            <person name="Morin E."/>
            <person name="Murat C."/>
            <person name="Riley R."/>
            <person name="Ohm R."/>
            <person name="Sun H."/>
            <person name="Tunlid A."/>
            <person name="Henrissat B."/>
            <person name="Grigoriev I.V."/>
            <person name="Hibbett D.S."/>
            <person name="Martin F."/>
        </authorList>
    </citation>
    <scope>NUCLEOTIDE SEQUENCE [LARGE SCALE GENOMIC DNA]</scope>
    <source>
        <strain evidence="1 2">FD-317 M1</strain>
    </source>
</reference>
<dbReference type="HOGENOM" id="CLU_1454585_0_0_1"/>
<dbReference type="AlphaFoldDB" id="A0A0D0AT25"/>
<dbReference type="EMBL" id="KN834827">
    <property type="protein sequence ID" value="KIK53565.1"/>
    <property type="molecule type" value="Genomic_DNA"/>
</dbReference>
<name>A0A0D0AT25_9AGAR</name>
<proteinExistence type="predicted"/>
<keyword evidence="2" id="KW-1185">Reference proteome</keyword>
<dbReference type="Proteomes" id="UP000053593">
    <property type="component" value="Unassembled WGS sequence"/>
</dbReference>
<evidence type="ECO:0000313" key="2">
    <source>
        <dbReference type="Proteomes" id="UP000053593"/>
    </source>
</evidence>
<organism evidence="1 2">
    <name type="scientific">Collybiopsis luxurians FD-317 M1</name>
    <dbReference type="NCBI Taxonomy" id="944289"/>
    <lineage>
        <taxon>Eukaryota</taxon>
        <taxon>Fungi</taxon>
        <taxon>Dikarya</taxon>
        <taxon>Basidiomycota</taxon>
        <taxon>Agaricomycotina</taxon>
        <taxon>Agaricomycetes</taxon>
        <taxon>Agaricomycetidae</taxon>
        <taxon>Agaricales</taxon>
        <taxon>Marasmiineae</taxon>
        <taxon>Omphalotaceae</taxon>
        <taxon>Collybiopsis</taxon>
        <taxon>Collybiopsis luxurians</taxon>
    </lineage>
</organism>
<evidence type="ECO:0000313" key="1">
    <source>
        <dbReference type="EMBL" id="KIK53565.1"/>
    </source>
</evidence>
<sequence length="186" mass="21111">MSDDGPEAPGLRGGLGSPISSCSAKVVLKQAIHRRRNVFDSSCLCIQHFYPEFDADPSTLLSSTIRALVVSAQYPPQLRYILVIIQESGGNHSSSMHYFISNLAPLVTLFFKLFRRSTCTFDELGSWRRKCDRDYEGGTNNGSHLRLLHTFLSAIKTPHRRHPRHSFYASLYALLHFRYHPTPTQM</sequence>
<accession>A0A0D0AT25</accession>
<gene>
    <name evidence="1" type="ORF">GYMLUDRAFT_250269</name>
</gene>
<protein>
    <submittedName>
        <fullName evidence="1">Unplaced genomic scaffold GYMLUscaffold_79, whole genome shotgun sequence</fullName>
    </submittedName>
</protein>